<dbReference type="InterPro" id="IPR037151">
    <property type="entry name" value="AlkB-like_sf"/>
</dbReference>
<evidence type="ECO:0000259" key="2">
    <source>
        <dbReference type="Pfam" id="PF13532"/>
    </source>
</evidence>
<dbReference type="Proteomes" id="UP000245946">
    <property type="component" value="Unassembled WGS sequence"/>
</dbReference>
<dbReference type="OrthoDB" id="2163491at2759"/>
<keyword evidence="4" id="KW-1185">Reference proteome</keyword>
<feature type="compositionally biased region" description="Acidic residues" evidence="1">
    <location>
        <begin position="976"/>
        <end position="986"/>
    </location>
</feature>
<organism evidence="3 4">
    <name type="scientific">Tilletiopsis washingtonensis</name>
    <dbReference type="NCBI Taxonomy" id="58919"/>
    <lineage>
        <taxon>Eukaryota</taxon>
        <taxon>Fungi</taxon>
        <taxon>Dikarya</taxon>
        <taxon>Basidiomycota</taxon>
        <taxon>Ustilaginomycotina</taxon>
        <taxon>Exobasidiomycetes</taxon>
        <taxon>Entylomatales</taxon>
        <taxon>Entylomatales incertae sedis</taxon>
        <taxon>Tilletiopsis</taxon>
    </lineage>
</organism>
<feature type="region of interest" description="Disordered" evidence="1">
    <location>
        <begin position="275"/>
        <end position="294"/>
    </location>
</feature>
<feature type="region of interest" description="Disordered" evidence="1">
    <location>
        <begin position="1"/>
        <end position="109"/>
    </location>
</feature>
<evidence type="ECO:0000256" key="1">
    <source>
        <dbReference type="SAM" id="MobiDB-lite"/>
    </source>
</evidence>
<feature type="region of interest" description="Disordered" evidence="1">
    <location>
        <begin position="967"/>
        <end position="986"/>
    </location>
</feature>
<dbReference type="GO" id="GO:0035516">
    <property type="term" value="F:broad specificity oxidative DNA demethylase activity"/>
    <property type="evidence" value="ECO:0007669"/>
    <property type="project" value="TreeGrafter"/>
</dbReference>
<dbReference type="Gene3D" id="2.60.120.590">
    <property type="entry name" value="Alpha-ketoglutarate-dependent dioxygenase AlkB-like"/>
    <property type="match status" value="1"/>
</dbReference>
<evidence type="ECO:0000313" key="4">
    <source>
        <dbReference type="Proteomes" id="UP000245946"/>
    </source>
</evidence>
<feature type="compositionally biased region" description="Basic residues" evidence="1">
    <location>
        <begin position="1"/>
        <end position="10"/>
    </location>
</feature>
<dbReference type="SUPFAM" id="SSF51197">
    <property type="entry name" value="Clavaminate synthase-like"/>
    <property type="match status" value="1"/>
</dbReference>
<feature type="compositionally biased region" description="Pro residues" evidence="1">
    <location>
        <begin position="97"/>
        <end position="106"/>
    </location>
</feature>
<gene>
    <name evidence="3" type="ORF">FA09DRAFT_357795</name>
</gene>
<dbReference type="STRING" id="58919.A0A316ZHE9"/>
<dbReference type="GO" id="GO:0051747">
    <property type="term" value="F:cytosine C-5 DNA demethylase activity"/>
    <property type="evidence" value="ECO:0007669"/>
    <property type="project" value="TreeGrafter"/>
</dbReference>
<dbReference type="PANTHER" id="PTHR31573">
    <property type="entry name" value="ALPHA-KETOGLUTARATE-DEPENDENT DIOXYGENASE ALKB HOMOLOG 2"/>
    <property type="match status" value="1"/>
</dbReference>
<feature type="region of interest" description="Disordered" evidence="1">
    <location>
        <begin position="127"/>
        <end position="173"/>
    </location>
</feature>
<feature type="compositionally biased region" description="Low complexity" evidence="1">
    <location>
        <begin position="912"/>
        <end position="932"/>
    </location>
</feature>
<protein>
    <recommendedName>
        <fullName evidence="2">Alpha-ketoglutarate-dependent dioxygenase AlkB-like domain-containing protein</fullName>
    </recommendedName>
</protein>
<reference evidence="3 4" key="1">
    <citation type="journal article" date="2018" name="Mol. Biol. Evol.">
        <title>Broad Genomic Sampling Reveals a Smut Pathogenic Ancestry of the Fungal Clade Ustilaginomycotina.</title>
        <authorList>
            <person name="Kijpornyongpan T."/>
            <person name="Mondo S.J."/>
            <person name="Barry K."/>
            <person name="Sandor L."/>
            <person name="Lee J."/>
            <person name="Lipzen A."/>
            <person name="Pangilinan J."/>
            <person name="LaButti K."/>
            <person name="Hainaut M."/>
            <person name="Henrissat B."/>
            <person name="Grigoriev I.V."/>
            <person name="Spatafora J.W."/>
            <person name="Aime M.C."/>
        </authorList>
    </citation>
    <scope>NUCLEOTIDE SEQUENCE [LARGE SCALE GENOMIC DNA]</scope>
    <source>
        <strain evidence="3 4">MCA 4186</strain>
    </source>
</reference>
<dbReference type="InterPro" id="IPR027450">
    <property type="entry name" value="AlkB-like"/>
</dbReference>
<feature type="compositionally biased region" description="Low complexity" evidence="1">
    <location>
        <begin position="11"/>
        <end position="21"/>
    </location>
</feature>
<accession>A0A316ZHE9</accession>
<feature type="region of interest" description="Disordered" evidence="1">
    <location>
        <begin position="905"/>
        <end position="950"/>
    </location>
</feature>
<dbReference type="EMBL" id="KZ819283">
    <property type="protein sequence ID" value="PWO01198.1"/>
    <property type="molecule type" value="Genomic_DNA"/>
</dbReference>
<feature type="compositionally biased region" description="Low complexity" evidence="1">
    <location>
        <begin position="138"/>
        <end position="166"/>
    </location>
</feature>
<sequence length="986" mass="106159">MEQPGRRRGAAARARGVASGGPMRPNGSGAEACLPTVKARSESESSKASTSDCSTAKAQVAQAPAQQSTSSAVGVRRPLVDYSSSCDGDDEAESAATPPPPAPPAAQPALRWPLGAHALLWADAAEEEAHLESRQTTPSPAASPARSMSASSSSSSGVARSSHVSPASLPPTRTASCSVESEFISAPSGKPYKKAPIWSDSRQELCESLPWFRAFQSGCYTQGAGVHGASRLLKEAREQPHVATRDSTPYGYLLGGFPSLRDCWADNGRVIISHGGGKSGGEVEQADDEEPGEVPKKHQAASLQKNFGLRGDQKETDPKVTALVQSHRNGTPLVLLTSDEYALLPFTFQGAFAVLGWYYITDVWQEREGGDGEEAGNVRWKFRFEWVAAQGPPWWEEQRANGTQAQPSASDAHVRKKFKREDRVFDMCSDDEGTPTSASSSTFAGSSPWAVAGSSAFSLPGPRAPDPLTLEQKRQRFADPNRRRTHSTLTAVDVGPCKPCKTSAVCSLCKQGSPQVFSNAWSCLRENCRLFWAGLPRGQRAVQELVFHETFLRSRLRQPHGDSAADLPFKLAPAQPAAQVDVQTANDMRGWHCVACGRLSCRQLAGAYTCQNARCGRKLVVQPALLDPPQPTAQMPQLEDAVIHGRSGITIQLRTVDGMRIATYTFPNSWGRLHVIETESGRDSEADEIFRYMQLPLGDGAISEPATWQHVTRFRRHPLACHEMKGVLLSQQFTCNYGVAYKHAVKIETTPLHEAPRGVQLGMALIRKRVAEAGIELSKEMNEIYPVKYVESQRMNFHDDGEPGLGPVVASLSLGVAATMKFRLKARFTHKNAAAADAADGDSRMLAHDRTVISLPLRHGSVCIQDGHNVQSHYDHAVEPRNTSGSSGAGGLRYALTARAIYEEIKSKPSKPGRAAPRGSTAPRAPAAPRTSAAKRAKKPPSHEDPDVGDIAIDSILNAVDPGRNGCIPGQLPADTADEETVADAL</sequence>
<name>A0A316ZHE9_9BASI</name>
<dbReference type="InterPro" id="IPR032852">
    <property type="entry name" value="ALKBH2"/>
</dbReference>
<dbReference type="GO" id="GO:0008198">
    <property type="term" value="F:ferrous iron binding"/>
    <property type="evidence" value="ECO:0007669"/>
    <property type="project" value="TreeGrafter"/>
</dbReference>
<feature type="compositionally biased region" description="Low complexity" evidence="1">
    <location>
        <begin position="46"/>
        <end position="73"/>
    </location>
</feature>
<dbReference type="RefSeq" id="XP_025601476.1">
    <property type="nucleotide sequence ID" value="XM_025744873.1"/>
</dbReference>
<dbReference type="GeneID" id="37272417"/>
<dbReference type="GO" id="GO:0006307">
    <property type="term" value="P:DNA alkylation repair"/>
    <property type="evidence" value="ECO:0007669"/>
    <property type="project" value="TreeGrafter"/>
</dbReference>
<dbReference type="PANTHER" id="PTHR31573:SF4">
    <property type="entry name" value="FE2OG DIOXYGENASE DOMAIN-CONTAINING PROTEIN"/>
    <property type="match status" value="1"/>
</dbReference>
<dbReference type="AlphaFoldDB" id="A0A316ZHE9"/>
<proteinExistence type="predicted"/>
<evidence type="ECO:0000313" key="3">
    <source>
        <dbReference type="EMBL" id="PWO01198.1"/>
    </source>
</evidence>
<feature type="domain" description="Alpha-ketoglutarate-dependent dioxygenase AlkB-like" evidence="2">
    <location>
        <begin position="708"/>
        <end position="899"/>
    </location>
</feature>
<dbReference type="Pfam" id="PF13532">
    <property type="entry name" value="2OG-FeII_Oxy_2"/>
    <property type="match status" value="1"/>
</dbReference>